<dbReference type="HOGENOM" id="CLU_709360_0_0_10"/>
<gene>
    <name evidence="1" type="ordered locus">Ctha_1182</name>
</gene>
<protein>
    <submittedName>
        <fullName evidence="1">Hydroxyneurosporene synthase</fullName>
    </submittedName>
</protein>
<sequence>MRISTSIDQDIWHDLKDAGSYEWWYFDAKDEDQNCSFVAVWYSGFAFSPYYINRYNQWKANGSNGKGFPNPLEHAAFSFNFYQNGNEVINFIKEGGSHLFESSTEKPYAKFEKNEFFYDETHRCYVLKLDFEMPSRKKSVKAEVRFRVCPIQIDRNIAAYSAGESSHSWVLVAPRTEVFGQFEIYDGLKNRMARVAFKGKGYHDHNYGSIPINTDIENWYWGRAHSHDIDLVYYIISYKHQIHAPFIFLMAIDKEEVLVLENRLQFSESQSEQNFFVPRYSKTLSLSNQELQFTVQHQNGLEIGPFYLRFESTFQLVLQGKPPIELRGISEFLHPDKVDSGVIRHLIKSKIWREDNYSVMYTLYNFFNRMLE</sequence>
<organism evidence="1 2">
    <name type="scientific">Chloroherpeton thalassium (strain ATCC 35110 / GB-78)</name>
    <dbReference type="NCBI Taxonomy" id="517418"/>
    <lineage>
        <taxon>Bacteria</taxon>
        <taxon>Pseudomonadati</taxon>
        <taxon>Chlorobiota</taxon>
        <taxon>Chlorobiia</taxon>
        <taxon>Chlorobiales</taxon>
        <taxon>Chloroherpetonaceae</taxon>
        <taxon>Chloroherpeton</taxon>
    </lineage>
</organism>
<proteinExistence type="predicted"/>
<dbReference type="SUPFAM" id="SSF159245">
    <property type="entry name" value="AttH-like"/>
    <property type="match status" value="1"/>
</dbReference>
<dbReference type="STRING" id="517418.Ctha_1182"/>
<name>B3QYL8_CHLT3</name>
<dbReference type="OrthoDB" id="5491608at2"/>
<dbReference type="AlphaFoldDB" id="B3QYL8"/>
<evidence type="ECO:0000313" key="2">
    <source>
        <dbReference type="Proteomes" id="UP000001208"/>
    </source>
</evidence>
<dbReference type="CDD" id="cd21471">
    <property type="entry name" value="CrtC-like"/>
    <property type="match status" value="1"/>
</dbReference>
<accession>B3QYL8</accession>
<dbReference type="eggNOG" id="COG5621">
    <property type="taxonomic scope" value="Bacteria"/>
</dbReference>
<keyword evidence="2" id="KW-1185">Reference proteome</keyword>
<dbReference type="Proteomes" id="UP000001208">
    <property type="component" value="Chromosome"/>
</dbReference>
<evidence type="ECO:0000313" key="1">
    <source>
        <dbReference type="EMBL" id="ACF13646.1"/>
    </source>
</evidence>
<dbReference type="KEGG" id="cts:Ctha_1182"/>
<dbReference type="RefSeq" id="WP_012499730.1">
    <property type="nucleotide sequence ID" value="NC_011026.1"/>
</dbReference>
<dbReference type="EMBL" id="CP001100">
    <property type="protein sequence ID" value="ACF13646.1"/>
    <property type="molecule type" value="Genomic_DNA"/>
</dbReference>
<reference evidence="1 2" key="1">
    <citation type="submission" date="2008-06" db="EMBL/GenBank/DDBJ databases">
        <title>Complete sequence of Chloroherpeton thalassium ATCC 35110.</title>
        <authorList>
            <consortium name="US DOE Joint Genome Institute"/>
            <person name="Lucas S."/>
            <person name="Copeland A."/>
            <person name="Lapidus A."/>
            <person name="Glavina del Rio T."/>
            <person name="Dalin E."/>
            <person name="Tice H."/>
            <person name="Bruce D."/>
            <person name="Goodwin L."/>
            <person name="Pitluck S."/>
            <person name="Schmutz J."/>
            <person name="Larimer F."/>
            <person name="Land M."/>
            <person name="Hauser L."/>
            <person name="Kyrpides N."/>
            <person name="Mikhailova N."/>
            <person name="Liu Z."/>
            <person name="Li T."/>
            <person name="Zhao F."/>
            <person name="Overmann J."/>
            <person name="Bryant D.A."/>
            <person name="Richardson P."/>
        </authorList>
    </citation>
    <scope>NUCLEOTIDE SEQUENCE [LARGE SCALE GENOMIC DNA]</scope>
    <source>
        <strain evidence="2">ATCC 35110 / GB-78</strain>
    </source>
</reference>